<reference evidence="1 2" key="1">
    <citation type="journal article" date="2019" name="Appl. Microbiol. Biotechnol.">
        <title>Differential efficiency of wild type rhizogenic strains for rol gene transformation of plants.</title>
        <authorList>
            <person name="Desmet S."/>
            <person name="De Keyser E."/>
            <person name="Van Vaerenbergh J."/>
            <person name="Baeyen S."/>
            <person name="Van Huylenbroeck J."/>
            <person name="Geelen D."/>
            <person name="Dhooghe E."/>
        </authorList>
    </citation>
    <scope>NUCLEOTIDE SEQUENCE [LARGE SCALE GENOMIC DNA]</scope>
    <source>
        <strain evidence="1 2">GBBC3283</strain>
    </source>
</reference>
<organism evidence="1 2">
    <name type="scientific">Agrobacterium salinitolerans</name>
    <dbReference type="NCBI Taxonomy" id="1183413"/>
    <lineage>
        <taxon>Bacteria</taxon>
        <taxon>Pseudomonadati</taxon>
        <taxon>Pseudomonadota</taxon>
        <taxon>Alphaproteobacteria</taxon>
        <taxon>Hyphomicrobiales</taxon>
        <taxon>Rhizobiaceae</taxon>
        <taxon>Rhizobium/Agrobacterium group</taxon>
        <taxon>Agrobacterium</taxon>
    </lineage>
</organism>
<proteinExistence type="predicted"/>
<comment type="caution">
    <text evidence="1">The sequence shown here is derived from an EMBL/GenBank/DDBJ whole genome shotgun (WGS) entry which is preliminary data.</text>
</comment>
<accession>A0ABY3BHG9</accession>
<keyword evidence="2" id="KW-1185">Reference proteome</keyword>
<name>A0ABY3BHG9_9HYPH</name>
<dbReference type="EMBL" id="SGNZ01000025">
    <property type="protein sequence ID" value="TRA83231.1"/>
    <property type="molecule type" value="Genomic_DNA"/>
</dbReference>
<sequence length="92" mass="10038">MPDESKYILSAAAALGGDLKKKKAGAFGVSYDSTAINLLKGLNSHRKPWDDLMYDPNDAKEVSAIRARIKTYVAANPNEKLPPAIAAFMERE</sequence>
<gene>
    <name evidence="1" type="ORF">EXN23_25310</name>
</gene>
<dbReference type="RefSeq" id="WP_142914279.1">
    <property type="nucleotide sequence ID" value="NZ_SGNZ01000025.1"/>
</dbReference>
<evidence type="ECO:0000313" key="2">
    <source>
        <dbReference type="Proteomes" id="UP000319481"/>
    </source>
</evidence>
<dbReference type="Proteomes" id="UP000319481">
    <property type="component" value="Unassembled WGS sequence"/>
</dbReference>
<protein>
    <submittedName>
        <fullName evidence="1">Uncharacterized protein</fullName>
    </submittedName>
</protein>
<evidence type="ECO:0000313" key="1">
    <source>
        <dbReference type="EMBL" id="TRA83231.1"/>
    </source>
</evidence>